<gene>
    <name evidence="1" type="ORF">OCBIM_22033998mg</name>
</gene>
<evidence type="ECO:0000313" key="1">
    <source>
        <dbReference type="EMBL" id="KOF96702.1"/>
    </source>
</evidence>
<organism evidence="1">
    <name type="scientific">Octopus bimaculoides</name>
    <name type="common">California two-spotted octopus</name>
    <dbReference type="NCBI Taxonomy" id="37653"/>
    <lineage>
        <taxon>Eukaryota</taxon>
        <taxon>Metazoa</taxon>
        <taxon>Spiralia</taxon>
        <taxon>Lophotrochozoa</taxon>
        <taxon>Mollusca</taxon>
        <taxon>Cephalopoda</taxon>
        <taxon>Coleoidea</taxon>
        <taxon>Octopodiformes</taxon>
        <taxon>Octopoda</taxon>
        <taxon>Incirrata</taxon>
        <taxon>Octopodidae</taxon>
        <taxon>Octopus</taxon>
    </lineage>
</organism>
<accession>A0A0L8I5F8</accession>
<feature type="non-terminal residue" evidence="1">
    <location>
        <position position="1"/>
    </location>
</feature>
<dbReference type="AlphaFoldDB" id="A0A0L8I5F8"/>
<sequence length="85" mass="10081">HVSCTRETLLLLIRKLIKPGTTIHFDCWSVYNGITEIDVESHYSYFKVNHNETFVDPVTNVNTNSVECYWKNEKSRFKCMMWCQS</sequence>
<proteinExistence type="predicted"/>
<name>A0A0L8I5F8_OCTBM</name>
<dbReference type="EMBL" id="KQ416507">
    <property type="protein sequence ID" value="KOF96702.1"/>
    <property type="molecule type" value="Genomic_DNA"/>
</dbReference>
<dbReference type="PANTHER" id="PTHR47163:SF2">
    <property type="entry name" value="SI:DKEY-17M8.2"/>
    <property type="match status" value="1"/>
</dbReference>
<dbReference type="PANTHER" id="PTHR47163">
    <property type="entry name" value="DDE_TNP_IS1595 DOMAIN-CONTAINING PROTEIN"/>
    <property type="match status" value="1"/>
</dbReference>
<protein>
    <submittedName>
        <fullName evidence="1">Uncharacterized protein</fullName>
    </submittedName>
</protein>
<reference evidence="1" key="1">
    <citation type="submission" date="2015-07" db="EMBL/GenBank/DDBJ databases">
        <title>MeaNS - Measles Nucleotide Surveillance Program.</title>
        <authorList>
            <person name="Tran T."/>
            <person name="Druce J."/>
        </authorList>
    </citation>
    <scope>NUCLEOTIDE SEQUENCE</scope>
    <source>
        <strain evidence="1">UCB-OBI-ISO-001</strain>
        <tissue evidence="1">Gonad</tissue>
    </source>
</reference>
<dbReference type="InterPro" id="IPR053164">
    <property type="entry name" value="IS1016-like_transposase"/>
</dbReference>